<dbReference type="InterPro" id="IPR049500">
    <property type="entry name" value="Peptidase_M50B-like"/>
</dbReference>
<dbReference type="GO" id="GO:0006508">
    <property type="term" value="P:proteolysis"/>
    <property type="evidence" value="ECO:0007669"/>
    <property type="project" value="InterPro"/>
</dbReference>
<sequence length="231" mass="25799">MDPIVEFFILVVLIAILSYIPLVGPYIKLFNTMIHETGHAVTAILTGGRVESISLFSNTGGLAITRHRSVGGRILTLLSGYPAASLFSVFIIYGLTQDWYEQLAMVLAVILVYNLLFWVRNAVGWVWVLSVLASLYFIYTNGFMSVFEHVLTLIGGVIVIQAFLSTWIIFVISIKDRHSAGDAALLEKETKVPSFIWGFLFLFQGTVSFALALFIWFGGDLYLIVEILNYI</sequence>
<dbReference type="RefSeq" id="WP_110608830.1">
    <property type="nucleotide sequence ID" value="NZ_PDOD01000001.1"/>
</dbReference>
<comment type="caution">
    <text evidence="2">The sequence shown here is derived from an EMBL/GenBank/DDBJ whole genome shotgun (WGS) entry which is preliminary data.</text>
</comment>
<keyword evidence="1" id="KW-0472">Membrane</keyword>
<dbReference type="InterPro" id="IPR037219">
    <property type="entry name" value="Peptidase_M41-like"/>
</dbReference>
<feature type="transmembrane region" description="Helical" evidence="1">
    <location>
        <begin position="74"/>
        <end position="93"/>
    </location>
</feature>
<dbReference type="AlphaFoldDB" id="A0A323U029"/>
<dbReference type="EMBL" id="PDOD01000001">
    <property type="protein sequence ID" value="PYZ95195.1"/>
    <property type="molecule type" value="Genomic_DNA"/>
</dbReference>
<evidence type="ECO:0008006" key="4">
    <source>
        <dbReference type="Google" id="ProtNLM"/>
    </source>
</evidence>
<dbReference type="SUPFAM" id="SSF140990">
    <property type="entry name" value="FtsH protease domain-like"/>
    <property type="match status" value="1"/>
</dbReference>
<keyword evidence="3" id="KW-1185">Reference proteome</keyword>
<protein>
    <recommendedName>
        <fullName evidence="4">Peptidase M50</fullName>
    </recommendedName>
</protein>
<evidence type="ECO:0000256" key="1">
    <source>
        <dbReference type="SAM" id="Phobius"/>
    </source>
</evidence>
<dbReference type="PANTHER" id="PTHR33979">
    <property type="entry name" value="OS02G0221600 PROTEIN"/>
    <property type="match status" value="1"/>
</dbReference>
<feature type="transmembrane region" description="Helical" evidence="1">
    <location>
        <begin position="150"/>
        <end position="174"/>
    </location>
</feature>
<evidence type="ECO:0000313" key="3">
    <source>
        <dbReference type="Proteomes" id="UP000248214"/>
    </source>
</evidence>
<dbReference type="OrthoDB" id="158445at2"/>
<dbReference type="PANTHER" id="PTHR33979:SF2">
    <property type="entry name" value="PEPTIDASE M50B-LIKE-DOMAIN-CONTAINING PROTEIN"/>
    <property type="match status" value="1"/>
</dbReference>
<feature type="transmembrane region" description="Helical" evidence="1">
    <location>
        <begin position="125"/>
        <end position="144"/>
    </location>
</feature>
<dbReference type="GO" id="GO:0005524">
    <property type="term" value="F:ATP binding"/>
    <property type="evidence" value="ECO:0007669"/>
    <property type="project" value="InterPro"/>
</dbReference>
<gene>
    <name evidence="2" type="ORF">CR194_06680</name>
</gene>
<organism evidence="2 3">
    <name type="scientific">Salipaludibacillus keqinensis</name>
    <dbReference type="NCBI Taxonomy" id="2045207"/>
    <lineage>
        <taxon>Bacteria</taxon>
        <taxon>Bacillati</taxon>
        <taxon>Bacillota</taxon>
        <taxon>Bacilli</taxon>
        <taxon>Bacillales</taxon>
        <taxon>Bacillaceae</taxon>
    </lineage>
</organism>
<keyword evidence="1" id="KW-0812">Transmembrane</keyword>
<reference evidence="2 3" key="1">
    <citation type="submission" date="2017-10" db="EMBL/GenBank/DDBJ databases">
        <title>Bacillus sp. nov., a halophilic bacterium isolated from a Keqin Lake.</title>
        <authorList>
            <person name="Wang H."/>
        </authorList>
    </citation>
    <scope>NUCLEOTIDE SEQUENCE [LARGE SCALE GENOMIC DNA]</scope>
    <source>
        <strain evidence="2 3">KQ-12</strain>
    </source>
</reference>
<proteinExistence type="predicted"/>
<keyword evidence="1" id="KW-1133">Transmembrane helix</keyword>
<feature type="transmembrane region" description="Helical" evidence="1">
    <location>
        <begin position="195"/>
        <end position="217"/>
    </location>
</feature>
<feature type="transmembrane region" description="Helical" evidence="1">
    <location>
        <begin position="6"/>
        <end position="27"/>
    </location>
</feature>
<dbReference type="Pfam" id="PF13398">
    <property type="entry name" value="Peptidase_M50B"/>
    <property type="match status" value="1"/>
</dbReference>
<name>A0A323U029_9BACI</name>
<dbReference type="GO" id="GO:0004176">
    <property type="term" value="F:ATP-dependent peptidase activity"/>
    <property type="evidence" value="ECO:0007669"/>
    <property type="project" value="InterPro"/>
</dbReference>
<accession>A0A323U029</accession>
<evidence type="ECO:0000313" key="2">
    <source>
        <dbReference type="EMBL" id="PYZ95195.1"/>
    </source>
</evidence>
<dbReference type="Proteomes" id="UP000248214">
    <property type="component" value="Unassembled WGS sequence"/>
</dbReference>
<dbReference type="GO" id="GO:0004222">
    <property type="term" value="F:metalloendopeptidase activity"/>
    <property type="evidence" value="ECO:0007669"/>
    <property type="project" value="InterPro"/>
</dbReference>
<feature type="transmembrane region" description="Helical" evidence="1">
    <location>
        <begin position="99"/>
        <end position="118"/>
    </location>
</feature>